<dbReference type="Proteomes" id="UP000615026">
    <property type="component" value="Unassembled WGS sequence"/>
</dbReference>
<dbReference type="RefSeq" id="WP_193993861.1">
    <property type="nucleotide sequence ID" value="NZ_JADEXP010000126.1"/>
</dbReference>
<sequence>MSQLSKLLKDRFEKQGKTKYALAKAMAEADGTGKSATNFTSKVTNTLEAPEARVFRGVKEMVELLGGEIVIRWKDEKVVRSKTEITEEVID</sequence>
<protein>
    <submittedName>
        <fullName evidence="1">Uncharacterized protein</fullName>
    </submittedName>
</protein>
<dbReference type="EMBL" id="JADEXP010000126">
    <property type="protein sequence ID" value="MBE9067905.1"/>
    <property type="molecule type" value="Genomic_DNA"/>
</dbReference>
<organism evidence="1 2">
    <name type="scientific">Leptolyngbya cf. ectocarpi LEGE 11479</name>
    <dbReference type="NCBI Taxonomy" id="1828722"/>
    <lineage>
        <taxon>Bacteria</taxon>
        <taxon>Bacillati</taxon>
        <taxon>Cyanobacteriota</taxon>
        <taxon>Cyanophyceae</taxon>
        <taxon>Leptolyngbyales</taxon>
        <taxon>Leptolyngbyaceae</taxon>
        <taxon>Leptolyngbya group</taxon>
        <taxon>Leptolyngbya</taxon>
    </lineage>
</organism>
<dbReference type="AlphaFoldDB" id="A0A928ZV18"/>
<accession>A0A928ZV18</accession>
<keyword evidence="2" id="KW-1185">Reference proteome</keyword>
<gene>
    <name evidence="1" type="ORF">IQ260_14725</name>
</gene>
<comment type="caution">
    <text evidence="1">The sequence shown here is derived from an EMBL/GenBank/DDBJ whole genome shotgun (WGS) entry which is preliminary data.</text>
</comment>
<reference evidence="1" key="1">
    <citation type="submission" date="2020-10" db="EMBL/GenBank/DDBJ databases">
        <authorList>
            <person name="Castelo-Branco R."/>
            <person name="Eusebio N."/>
            <person name="Adriana R."/>
            <person name="Vieira A."/>
            <person name="Brugerolle De Fraissinette N."/>
            <person name="Rezende De Castro R."/>
            <person name="Schneider M.P."/>
            <person name="Vasconcelos V."/>
            <person name="Leao P.N."/>
        </authorList>
    </citation>
    <scope>NUCLEOTIDE SEQUENCE</scope>
    <source>
        <strain evidence="1">LEGE 11479</strain>
    </source>
</reference>
<evidence type="ECO:0000313" key="1">
    <source>
        <dbReference type="EMBL" id="MBE9067905.1"/>
    </source>
</evidence>
<evidence type="ECO:0000313" key="2">
    <source>
        <dbReference type="Proteomes" id="UP000615026"/>
    </source>
</evidence>
<proteinExistence type="predicted"/>
<name>A0A928ZV18_LEPEC</name>